<organism evidence="1 2">
    <name type="scientific">Naganishia vaughanmartiniae</name>
    <dbReference type="NCBI Taxonomy" id="1424756"/>
    <lineage>
        <taxon>Eukaryota</taxon>
        <taxon>Fungi</taxon>
        <taxon>Dikarya</taxon>
        <taxon>Basidiomycota</taxon>
        <taxon>Agaricomycotina</taxon>
        <taxon>Tremellomycetes</taxon>
        <taxon>Filobasidiales</taxon>
        <taxon>Filobasidiaceae</taxon>
        <taxon>Naganishia</taxon>
    </lineage>
</organism>
<reference evidence="1" key="1">
    <citation type="submission" date="2023-04" db="EMBL/GenBank/DDBJ databases">
        <title>Draft Genome sequencing of Naganishia species isolated from polar environments using Oxford Nanopore Technology.</title>
        <authorList>
            <person name="Leo P."/>
            <person name="Venkateswaran K."/>
        </authorList>
    </citation>
    <scope>NUCLEOTIDE SEQUENCE</scope>
    <source>
        <strain evidence="1">MNA-CCFEE 5425</strain>
    </source>
</reference>
<dbReference type="Proteomes" id="UP001243375">
    <property type="component" value="Unassembled WGS sequence"/>
</dbReference>
<evidence type="ECO:0000313" key="2">
    <source>
        <dbReference type="Proteomes" id="UP001243375"/>
    </source>
</evidence>
<keyword evidence="2" id="KW-1185">Reference proteome</keyword>
<proteinExistence type="predicted"/>
<sequence length="136" mass="14712">MDESASYWHFQFPAQAICVIGPDLVVAIGYIYISTVVESWEVAVAGASLQYFLSLAFVAGPSLSTLIYKSLVFKKHGTTIVTLLFLRDMGKTSGKPQTTVNKGELPPPTDDKASLTLNAPGAALESGRREEESRDD</sequence>
<evidence type="ECO:0000313" key="1">
    <source>
        <dbReference type="EMBL" id="KAJ9118269.1"/>
    </source>
</evidence>
<accession>A0ACC2X2K3</accession>
<protein>
    <submittedName>
        <fullName evidence="1">Uncharacterized protein</fullName>
    </submittedName>
</protein>
<name>A0ACC2X2K3_9TREE</name>
<dbReference type="EMBL" id="JASBWU010000011">
    <property type="protein sequence ID" value="KAJ9118269.1"/>
    <property type="molecule type" value="Genomic_DNA"/>
</dbReference>
<gene>
    <name evidence="1" type="ORF">QFC22_004180</name>
</gene>
<comment type="caution">
    <text evidence="1">The sequence shown here is derived from an EMBL/GenBank/DDBJ whole genome shotgun (WGS) entry which is preliminary data.</text>
</comment>